<dbReference type="EMBL" id="JAYXHS010000001">
    <property type="protein sequence ID" value="MEC5385181.1"/>
    <property type="molecule type" value="Genomic_DNA"/>
</dbReference>
<sequence length="166" mass="18687">MFRTIPPTLLRAVPLALALATASPAKAANVSIYGHIDIGGLPQPPVLIVPTPVIITPPRVMVEREPVYLHVPPGHRKNWRKHCGRYNACGERVYFVQDEWYERVYVPERARHGHPPHHHDRGYEVEYREHRTIKAPPPPRAPEPPRHGGGPGHDKGHGDHGKHKGH</sequence>
<accession>A0ABU6K149</accession>
<comment type="caution">
    <text evidence="3">The sequence shown here is derived from an EMBL/GenBank/DDBJ whole genome shotgun (WGS) entry which is preliminary data.</text>
</comment>
<evidence type="ECO:0008006" key="5">
    <source>
        <dbReference type="Google" id="ProtNLM"/>
    </source>
</evidence>
<evidence type="ECO:0000313" key="4">
    <source>
        <dbReference type="Proteomes" id="UP001331561"/>
    </source>
</evidence>
<name>A0ABU6K149_9RHOO</name>
<feature type="chain" id="PRO_5045295420" description="Lipoprotein" evidence="2">
    <location>
        <begin position="28"/>
        <end position="166"/>
    </location>
</feature>
<reference evidence="3 4" key="1">
    <citation type="submission" date="2024-01" db="EMBL/GenBank/DDBJ databases">
        <title>Uliginosibacterium soil sp. nov.</title>
        <authorList>
            <person name="Lv Y."/>
        </authorList>
    </citation>
    <scope>NUCLEOTIDE SEQUENCE [LARGE SCALE GENOMIC DNA]</scope>
    <source>
        <strain evidence="3 4">H3</strain>
    </source>
</reference>
<proteinExistence type="predicted"/>
<evidence type="ECO:0000313" key="3">
    <source>
        <dbReference type="EMBL" id="MEC5385181.1"/>
    </source>
</evidence>
<keyword evidence="2" id="KW-0732">Signal</keyword>
<protein>
    <recommendedName>
        <fullName evidence="5">Lipoprotein</fullName>
    </recommendedName>
</protein>
<evidence type="ECO:0000256" key="1">
    <source>
        <dbReference type="SAM" id="MobiDB-lite"/>
    </source>
</evidence>
<dbReference type="Proteomes" id="UP001331561">
    <property type="component" value="Unassembled WGS sequence"/>
</dbReference>
<feature type="region of interest" description="Disordered" evidence="1">
    <location>
        <begin position="133"/>
        <end position="166"/>
    </location>
</feature>
<keyword evidence="4" id="KW-1185">Reference proteome</keyword>
<gene>
    <name evidence="3" type="ORF">VVD49_05565</name>
</gene>
<organism evidence="3 4">
    <name type="scientific">Uliginosibacterium silvisoli</name>
    <dbReference type="NCBI Taxonomy" id="3114758"/>
    <lineage>
        <taxon>Bacteria</taxon>
        <taxon>Pseudomonadati</taxon>
        <taxon>Pseudomonadota</taxon>
        <taxon>Betaproteobacteria</taxon>
        <taxon>Rhodocyclales</taxon>
        <taxon>Zoogloeaceae</taxon>
        <taxon>Uliginosibacterium</taxon>
    </lineage>
</organism>
<dbReference type="RefSeq" id="WP_327598142.1">
    <property type="nucleotide sequence ID" value="NZ_JAYXHS010000001.1"/>
</dbReference>
<feature type="signal peptide" evidence="2">
    <location>
        <begin position="1"/>
        <end position="27"/>
    </location>
</feature>
<evidence type="ECO:0000256" key="2">
    <source>
        <dbReference type="SAM" id="SignalP"/>
    </source>
</evidence>